<reference evidence="10" key="2">
    <citation type="journal article" date="2022" name="Proc. Natl. Acad. Sci. U.S.A.">
        <title>Diploid-dominant life cycles characterize the early evolution of Fungi.</title>
        <authorList>
            <person name="Amses K.R."/>
            <person name="Simmons D.R."/>
            <person name="Longcore J.E."/>
            <person name="Mondo S.J."/>
            <person name="Seto K."/>
            <person name="Jeronimo G.H."/>
            <person name="Bonds A.E."/>
            <person name="Quandt C.A."/>
            <person name="Davis W.J."/>
            <person name="Chang Y."/>
            <person name="Federici B.A."/>
            <person name="Kuo A."/>
            <person name="LaButti K."/>
            <person name="Pangilinan J."/>
            <person name="Andreopoulos W."/>
            <person name="Tritt A."/>
            <person name="Riley R."/>
            <person name="Hundley H."/>
            <person name="Johnson J."/>
            <person name="Lipzen A."/>
            <person name="Barry K."/>
            <person name="Lang B.F."/>
            <person name="Cuomo C.A."/>
            <person name="Buchler N.E."/>
            <person name="Grigoriev I.V."/>
            <person name="Spatafora J.W."/>
            <person name="Stajich J.E."/>
            <person name="James T.Y."/>
        </authorList>
    </citation>
    <scope>NUCLEOTIDE SEQUENCE</scope>
    <source>
        <strain evidence="10">AG</strain>
    </source>
</reference>
<name>A0AAD5E9R2_UMBRA</name>
<dbReference type="InterPro" id="IPR021418">
    <property type="entry name" value="THO_THOC2_C"/>
</dbReference>
<feature type="domain" description="THO complex subunitTHOC2 N-terminal" evidence="8">
    <location>
        <begin position="660"/>
        <end position="741"/>
    </location>
</feature>
<dbReference type="GO" id="GO:0006397">
    <property type="term" value="P:mRNA processing"/>
    <property type="evidence" value="ECO:0007669"/>
    <property type="project" value="InterPro"/>
</dbReference>
<sequence>MEEEVERAKDFARTHKSQPNDSPLRQFVVTEANNAARERRSVDSFVELISILCKDEDKTFATLDVDFPRLVVDALWVLDTERELYTDNSSGVDLAKLQRSLAQIVKSTTTNGSISAQLCKTTLSTQLLADAGLINNKGNFDKRIIRMKTAMLYKQNKFNLTREETLGFSKLVGEIISNAFQADIRRSKDETANYDDLIQLVLRNISSLIGSFHLDPNRVLDMLLDVFMDQVKLNYKFFIQLLKKSPWVSARSDSDGDVDMNGSDASPAYTPCPLLSHLLGFKYRFYQSSDQDATSPTALHYVSALLIKSGLMRLEDLLPYLGPSDEEWEQEMEQYRAELNATIDAFKPLAAFDGDLEDWANPGAKSSGEKVTEEETTDEAPKKTSHDKMELCKALLSIGDIRNAEVLILKSEGICARFPEIATRVYRLCDAIMEPAYKLYMPPSILKRDEELAHRGELSALISNRRVLSKESGKIDTGAGTVFPDPDVELTFNVEEDNLYHPKKRNTKIKFFFGEWSDQLDKCTSHQHIVDKLIPTMRLAGYNNHLDARFTKRLMALGRALLTRETEIPGIKTQWINIAREFFLTAVSMSNCNPASSVLLWEFLDLLSLPERFSLYGYWHNDFYKKSLELKTLKTKTEKDTKGLVGKIGSLTVKPSGRQIGRLAHSNPTIVFEVILDSIQRMDNLALFIADACRYLQSLSYEVLTYQLIEKLTGSQGAGKMKKKKLKDDGVNNEDWLKALSVFSGLLFKKQSIDPTPIFTYLLCQLKDGLPNEETMVSTRKHESSWENLIILTEFITKMLGIEILGTTVTNYQVTATGCGPIVKAEAFQPLSADHRKASKRTLLRFKDTLAKDNMAVQLVALIAQLRQRCIFDKRQERDRLNTNLLGSMYDSIHETFLQICEMLVTTFEGNEYSELMPSIEVFYKEYKLNMDVLMHILRPALRQAVVAYDAKDEAKHDVHPALAPVTATIIETLPNHMFTAITAQFFTTFWQLSLYDISVPTEHYKAAIQKHRDVIAQSSQLSHREAAKAEAKAKDRIAAIQAELEQHERDFDSTVARLKAEQKNWFRSTSNRASIIGDILQYCLHPRSVMSEADAVFCAKFVAMMHKLGVWNFSSLTLYDKRMWPLLSPHLLITKLLFMHISSRRSSKR</sequence>
<keyword evidence="5" id="KW-0175">Coiled coil</keyword>
<feature type="region of interest" description="Disordered" evidence="6">
    <location>
        <begin position="1"/>
        <end position="23"/>
    </location>
</feature>
<feature type="domain" description="THO complex subunitTHOC2 C-terminal" evidence="7">
    <location>
        <begin position="981"/>
        <end position="1123"/>
    </location>
</feature>
<comment type="caution">
    <text evidence="10">The sequence shown here is derived from an EMBL/GenBank/DDBJ whole genome shotgun (WGS) entry which is preliminary data.</text>
</comment>
<dbReference type="GO" id="GO:0000445">
    <property type="term" value="C:THO complex part of transcription export complex"/>
    <property type="evidence" value="ECO:0007669"/>
    <property type="project" value="TreeGrafter"/>
</dbReference>
<dbReference type="GO" id="GO:0003729">
    <property type="term" value="F:mRNA binding"/>
    <property type="evidence" value="ECO:0007669"/>
    <property type="project" value="TreeGrafter"/>
</dbReference>
<evidence type="ECO:0000256" key="2">
    <source>
        <dbReference type="ARBA" id="ARBA00007857"/>
    </source>
</evidence>
<protein>
    <recommendedName>
        <fullName evidence="3">THO complex subunit 2</fullName>
    </recommendedName>
</protein>
<dbReference type="GO" id="GO:0006406">
    <property type="term" value="P:mRNA export from nucleus"/>
    <property type="evidence" value="ECO:0007669"/>
    <property type="project" value="InterPro"/>
</dbReference>
<feature type="domain" description="THO complex subunit 2 N-terminal" evidence="9">
    <location>
        <begin position="26"/>
        <end position="658"/>
    </location>
</feature>
<dbReference type="PANTHER" id="PTHR21597:SF0">
    <property type="entry name" value="THO COMPLEX SUBUNIT 2"/>
    <property type="match status" value="1"/>
</dbReference>
<comment type="similarity">
    <text evidence="2">Belongs to the THOC2 family.</text>
</comment>
<reference evidence="10" key="1">
    <citation type="submission" date="2021-06" db="EMBL/GenBank/DDBJ databases">
        <authorList>
            <consortium name="DOE Joint Genome Institute"/>
            <person name="Mondo S.J."/>
            <person name="Amses K.R."/>
            <person name="Simmons D.R."/>
            <person name="Longcore J.E."/>
            <person name="Seto K."/>
            <person name="Alves G.H."/>
            <person name="Bonds A.E."/>
            <person name="Quandt C.A."/>
            <person name="Davis W.J."/>
            <person name="Chang Y."/>
            <person name="Letcher P.M."/>
            <person name="Powell M.J."/>
            <person name="Kuo A."/>
            <person name="Labutti K."/>
            <person name="Pangilinan J."/>
            <person name="Andreopoulos W."/>
            <person name="Tritt A."/>
            <person name="Riley R."/>
            <person name="Hundley H."/>
            <person name="Johnson J."/>
            <person name="Lipzen A."/>
            <person name="Barry K."/>
            <person name="Berbee M.L."/>
            <person name="Buchler N.E."/>
            <person name="Grigoriev I.V."/>
            <person name="Spatafora J.W."/>
            <person name="Stajich J.E."/>
            <person name="James T.Y."/>
        </authorList>
    </citation>
    <scope>NUCLEOTIDE SEQUENCE</scope>
    <source>
        <strain evidence="10">AG</strain>
    </source>
</reference>
<dbReference type="InterPro" id="IPR040007">
    <property type="entry name" value="Tho2"/>
</dbReference>
<dbReference type="PANTHER" id="PTHR21597">
    <property type="entry name" value="THO2 PROTEIN"/>
    <property type="match status" value="1"/>
</dbReference>
<evidence type="ECO:0000256" key="3">
    <source>
        <dbReference type="ARBA" id="ARBA00019596"/>
    </source>
</evidence>
<feature type="compositionally biased region" description="Basic and acidic residues" evidence="6">
    <location>
        <begin position="367"/>
        <end position="384"/>
    </location>
</feature>
<comment type="subcellular location">
    <subcellularLocation>
        <location evidence="1">Nucleus</location>
    </subcellularLocation>
</comment>
<evidence type="ECO:0000259" key="8">
    <source>
        <dbReference type="Pfam" id="PF11732"/>
    </source>
</evidence>
<dbReference type="Pfam" id="PF11732">
    <property type="entry name" value="Thoc2"/>
    <property type="match status" value="1"/>
</dbReference>
<keyword evidence="4" id="KW-0539">Nucleus</keyword>
<organism evidence="10 11">
    <name type="scientific">Umbelopsis ramanniana AG</name>
    <dbReference type="NCBI Taxonomy" id="1314678"/>
    <lineage>
        <taxon>Eukaryota</taxon>
        <taxon>Fungi</taxon>
        <taxon>Fungi incertae sedis</taxon>
        <taxon>Mucoromycota</taxon>
        <taxon>Mucoromycotina</taxon>
        <taxon>Umbelopsidomycetes</taxon>
        <taxon>Umbelopsidales</taxon>
        <taxon>Umbelopsidaceae</taxon>
        <taxon>Umbelopsis</taxon>
    </lineage>
</organism>
<evidence type="ECO:0000256" key="5">
    <source>
        <dbReference type="SAM" id="Coils"/>
    </source>
</evidence>
<dbReference type="Proteomes" id="UP001206595">
    <property type="component" value="Unassembled WGS sequence"/>
</dbReference>
<evidence type="ECO:0000313" key="11">
    <source>
        <dbReference type="Proteomes" id="UP001206595"/>
    </source>
</evidence>
<dbReference type="GeneID" id="75914020"/>
<dbReference type="EMBL" id="MU620915">
    <property type="protein sequence ID" value="KAI8580003.1"/>
    <property type="molecule type" value="Genomic_DNA"/>
</dbReference>
<dbReference type="InterPro" id="IPR021726">
    <property type="entry name" value="THO_THOC2_N"/>
</dbReference>
<accession>A0AAD5E9R2</accession>
<dbReference type="Pfam" id="PF11262">
    <property type="entry name" value="Tho2"/>
    <property type="match status" value="1"/>
</dbReference>
<dbReference type="Pfam" id="PF16134">
    <property type="entry name" value="THOC2_N"/>
    <property type="match status" value="1"/>
</dbReference>
<evidence type="ECO:0000256" key="4">
    <source>
        <dbReference type="ARBA" id="ARBA00023242"/>
    </source>
</evidence>
<evidence type="ECO:0000313" key="10">
    <source>
        <dbReference type="EMBL" id="KAI8580003.1"/>
    </source>
</evidence>
<evidence type="ECO:0000259" key="7">
    <source>
        <dbReference type="Pfam" id="PF11262"/>
    </source>
</evidence>
<evidence type="ECO:0000256" key="6">
    <source>
        <dbReference type="SAM" id="MobiDB-lite"/>
    </source>
</evidence>
<proteinExistence type="inferred from homology"/>
<feature type="compositionally biased region" description="Basic and acidic residues" evidence="6">
    <location>
        <begin position="1"/>
        <end position="13"/>
    </location>
</feature>
<dbReference type="AlphaFoldDB" id="A0AAD5E9R2"/>
<evidence type="ECO:0000259" key="9">
    <source>
        <dbReference type="Pfam" id="PF16134"/>
    </source>
</evidence>
<gene>
    <name evidence="10" type="ORF">K450DRAFT_238875</name>
</gene>
<feature type="region of interest" description="Disordered" evidence="6">
    <location>
        <begin position="362"/>
        <end position="384"/>
    </location>
</feature>
<dbReference type="InterPro" id="IPR032302">
    <property type="entry name" value="THOC2_N"/>
</dbReference>
<feature type="coiled-coil region" evidence="5">
    <location>
        <begin position="1031"/>
        <end position="1065"/>
    </location>
</feature>
<dbReference type="RefSeq" id="XP_051445007.1">
    <property type="nucleotide sequence ID" value="XM_051588675.1"/>
</dbReference>
<keyword evidence="11" id="KW-1185">Reference proteome</keyword>
<evidence type="ECO:0000256" key="1">
    <source>
        <dbReference type="ARBA" id="ARBA00004123"/>
    </source>
</evidence>